<name>A0A4Q9R3M2_9GAMM</name>
<dbReference type="Proteomes" id="UP000293172">
    <property type="component" value="Unassembled WGS sequence"/>
</dbReference>
<accession>A0A4Q9R3M2</accession>
<sequence length="128" mass="13068">MKTFEVKITVGGAVGHVIVGGGALSAEIKDLSTAQTALYTIYMAGIGVGLPAFRATSRAFRFNEADHKTASSFAGYGYLGGISLEAGAGLKIGGGIKIPNGPLIATSYSGDYGGIDISVSHNVTRWAL</sequence>
<evidence type="ECO:0000313" key="2">
    <source>
        <dbReference type="EMBL" id="TBU99415.1"/>
    </source>
</evidence>
<dbReference type="EMBL" id="QJUL01000010">
    <property type="protein sequence ID" value="TBU94520.1"/>
    <property type="molecule type" value="Genomic_DNA"/>
</dbReference>
<gene>
    <name evidence="2" type="ORF">DNK34_24580</name>
    <name evidence="1" type="ORF">DNK44_09415</name>
</gene>
<proteinExistence type="predicted"/>
<protein>
    <submittedName>
        <fullName evidence="1">Uncharacterized protein</fullName>
    </submittedName>
</protein>
<evidence type="ECO:0000313" key="4">
    <source>
        <dbReference type="Proteomes" id="UP000293172"/>
    </source>
</evidence>
<comment type="caution">
    <text evidence="1">The sequence shown here is derived from an EMBL/GenBank/DDBJ whole genome shotgun (WGS) entry which is preliminary data.</text>
</comment>
<dbReference type="Proteomes" id="UP000291334">
    <property type="component" value="Unassembled WGS sequence"/>
</dbReference>
<dbReference type="RefSeq" id="WP_131177925.1">
    <property type="nucleotide sequence ID" value="NZ_QJUL01000010.1"/>
</dbReference>
<evidence type="ECO:0000313" key="3">
    <source>
        <dbReference type="Proteomes" id="UP000291334"/>
    </source>
</evidence>
<dbReference type="EMBL" id="QJUM01000049">
    <property type="protein sequence ID" value="TBU99415.1"/>
    <property type="molecule type" value="Genomic_DNA"/>
</dbReference>
<organism evidence="1 4">
    <name type="scientific">Phytopseudomonas dryadis</name>
    <dbReference type="NCBI Taxonomy" id="2487520"/>
    <lineage>
        <taxon>Bacteria</taxon>
        <taxon>Pseudomonadati</taxon>
        <taxon>Pseudomonadota</taxon>
        <taxon>Gammaproteobacteria</taxon>
        <taxon>Pseudomonadales</taxon>
        <taxon>Pseudomonadaceae</taxon>
        <taxon>Phytopseudomonas</taxon>
    </lineage>
</organism>
<reference evidence="3 4" key="1">
    <citation type="submission" date="2018-06" db="EMBL/GenBank/DDBJ databases">
        <title>Three novel Pseudomonas species isolated from symptomatic oak.</title>
        <authorList>
            <person name="Bueno-Gonzalez V."/>
            <person name="Brady C."/>
        </authorList>
    </citation>
    <scope>NUCLEOTIDE SEQUENCE [LARGE SCALE GENOMIC DNA]</scope>
    <source>
        <strain evidence="2 3">P26B</strain>
        <strain evidence="1 4">P6B</strain>
    </source>
</reference>
<keyword evidence="3" id="KW-1185">Reference proteome</keyword>
<dbReference type="OrthoDB" id="6983880at2"/>
<dbReference type="AlphaFoldDB" id="A0A4Q9R3M2"/>
<evidence type="ECO:0000313" key="1">
    <source>
        <dbReference type="EMBL" id="TBU94520.1"/>
    </source>
</evidence>